<reference evidence="1 2" key="1">
    <citation type="submission" date="2021-01" db="EMBL/GenBank/DDBJ databases">
        <title>Streptomyces acididurans sp. nov., isolated from a peat swamp forest soil.</title>
        <authorList>
            <person name="Chantavorakit T."/>
            <person name="Duangmal K."/>
        </authorList>
    </citation>
    <scope>NUCLEOTIDE SEQUENCE [LARGE SCALE GENOMIC DNA]</scope>
    <source>
        <strain evidence="1 2">KK5PA1</strain>
    </source>
</reference>
<name>A0ABS2U382_9ACTN</name>
<dbReference type="InterPro" id="IPR036397">
    <property type="entry name" value="RNaseH_sf"/>
</dbReference>
<dbReference type="Proteomes" id="UP000749040">
    <property type="component" value="Unassembled WGS sequence"/>
</dbReference>
<dbReference type="RefSeq" id="WP_205363674.1">
    <property type="nucleotide sequence ID" value="NZ_JADKYB010000030.1"/>
</dbReference>
<organism evidence="1 2">
    <name type="scientific">Actinacidiphila acididurans</name>
    <dbReference type="NCBI Taxonomy" id="2784346"/>
    <lineage>
        <taxon>Bacteria</taxon>
        <taxon>Bacillati</taxon>
        <taxon>Actinomycetota</taxon>
        <taxon>Actinomycetes</taxon>
        <taxon>Kitasatosporales</taxon>
        <taxon>Streptomycetaceae</taxon>
        <taxon>Actinacidiphila</taxon>
    </lineage>
</organism>
<gene>
    <name evidence="1" type="ORF">ITX44_36880</name>
</gene>
<dbReference type="Gene3D" id="3.30.420.10">
    <property type="entry name" value="Ribonuclease H-like superfamily/Ribonuclease H"/>
    <property type="match status" value="1"/>
</dbReference>
<sequence>MTLKLKTVVGLDPSLTGTGIASSLGWCEVIGYTPRPNPLTGKREDHITKLPHRERMAAMRDVRNRVVTTIGCPDLVVMELPAPSRSGGGAHERAWLWWELYYTLTGGYVPVALMPNNGRALYATGKGNASKTAVVDAVARRWPQWTTEGNDNAADAVVLMAAGKDWLKQSVGSVPQTHRKALEKTIWPEFLDAEEGEAA</sequence>
<protein>
    <submittedName>
        <fullName evidence="1">Uncharacterized protein</fullName>
    </submittedName>
</protein>
<proteinExistence type="predicted"/>
<keyword evidence="2" id="KW-1185">Reference proteome</keyword>
<evidence type="ECO:0000313" key="1">
    <source>
        <dbReference type="EMBL" id="MBM9510039.1"/>
    </source>
</evidence>
<comment type="caution">
    <text evidence="1">The sequence shown here is derived from an EMBL/GenBank/DDBJ whole genome shotgun (WGS) entry which is preliminary data.</text>
</comment>
<dbReference type="InterPro" id="IPR012337">
    <property type="entry name" value="RNaseH-like_sf"/>
</dbReference>
<accession>A0ABS2U382</accession>
<dbReference type="EMBL" id="JADKYB010000030">
    <property type="protein sequence ID" value="MBM9510039.1"/>
    <property type="molecule type" value="Genomic_DNA"/>
</dbReference>
<dbReference type="SUPFAM" id="SSF53098">
    <property type="entry name" value="Ribonuclease H-like"/>
    <property type="match status" value="1"/>
</dbReference>
<evidence type="ECO:0000313" key="2">
    <source>
        <dbReference type="Proteomes" id="UP000749040"/>
    </source>
</evidence>